<sequence>MKFYNNQKNKNLFFKTATKFSSFLNNSVIKRLNIMLESQWKRHFYYKEYPLKDILSSNTNGSNIPYDDLESGSIGHRLSTSSNRNRYSSQLDINNSFSTQDQIFSNDDPIRATTSYSNLNNGHKGEHVLRTAFSLSDFKTYE</sequence>
<comment type="caution">
    <text evidence="1">The sequence shown here is derived from an EMBL/GenBank/DDBJ whole genome shotgun (WGS) entry which is preliminary data.</text>
</comment>
<protein>
    <submittedName>
        <fullName evidence="1">Uncharacterized protein</fullName>
    </submittedName>
</protein>
<evidence type="ECO:0000313" key="1">
    <source>
        <dbReference type="EMBL" id="OBA28373.1"/>
    </source>
</evidence>
<dbReference type="EMBL" id="LXPE01000004">
    <property type="protein sequence ID" value="OBA28373.1"/>
    <property type="molecule type" value="Genomic_DNA"/>
</dbReference>
<reference evidence="2" key="1">
    <citation type="journal article" date="2016" name="Proc. Natl. Acad. Sci. U.S.A.">
        <title>Comparative genomics of biotechnologically important yeasts.</title>
        <authorList>
            <person name="Riley R."/>
            <person name="Haridas S."/>
            <person name="Wolfe K.H."/>
            <person name="Lopes M.R."/>
            <person name="Hittinger C.T."/>
            <person name="Goeker M."/>
            <person name="Salamov A.A."/>
            <person name="Wisecaver J.H."/>
            <person name="Long T.M."/>
            <person name="Calvey C.H."/>
            <person name="Aerts A.L."/>
            <person name="Barry K.W."/>
            <person name="Choi C."/>
            <person name="Clum A."/>
            <person name="Coughlan A.Y."/>
            <person name="Deshpande S."/>
            <person name="Douglass A.P."/>
            <person name="Hanson S.J."/>
            <person name="Klenk H.-P."/>
            <person name="LaButti K.M."/>
            <person name="Lapidus A."/>
            <person name="Lindquist E.A."/>
            <person name="Lipzen A.M."/>
            <person name="Meier-Kolthoff J.P."/>
            <person name="Ohm R.A."/>
            <person name="Otillar R.P."/>
            <person name="Pangilinan J.L."/>
            <person name="Peng Y."/>
            <person name="Rokas A."/>
            <person name="Rosa C.A."/>
            <person name="Scheuner C."/>
            <person name="Sibirny A.A."/>
            <person name="Slot J.C."/>
            <person name="Stielow J.B."/>
            <person name="Sun H."/>
            <person name="Kurtzman C.P."/>
            <person name="Blackwell M."/>
            <person name="Grigoriev I.V."/>
            <person name="Jeffries T.W."/>
        </authorList>
    </citation>
    <scope>NUCLEOTIDE SEQUENCE [LARGE SCALE GENOMIC DNA]</scope>
    <source>
        <strain evidence="2">NRRL Y-1626</strain>
    </source>
</reference>
<evidence type="ECO:0000313" key="2">
    <source>
        <dbReference type="Proteomes" id="UP000092321"/>
    </source>
</evidence>
<gene>
    <name evidence="1" type="ORF">HANVADRAFT_990</name>
</gene>
<dbReference type="AlphaFoldDB" id="A0A1B7TI18"/>
<dbReference type="Proteomes" id="UP000092321">
    <property type="component" value="Unassembled WGS sequence"/>
</dbReference>
<proteinExistence type="predicted"/>
<name>A0A1B7TI18_9ASCO</name>
<organism evidence="1 2">
    <name type="scientific">Hanseniaspora valbyensis NRRL Y-1626</name>
    <dbReference type="NCBI Taxonomy" id="766949"/>
    <lineage>
        <taxon>Eukaryota</taxon>
        <taxon>Fungi</taxon>
        <taxon>Dikarya</taxon>
        <taxon>Ascomycota</taxon>
        <taxon>Saccharomycotina</taxon>
        <taxon>Saccharomycetes</taxon>
        <taxon>Saccharomycodales</taxon>
        <taxon>Saccharomycodaceae</taxon>
        <taxon>Hanseniaspora</taxon>
    </lineage>
</organism>
<keyword evidence="2" id="KW-1185">Reference proteome</keyword>
<accession>A0A1B7TI18</accession>